<organism evidence="5 6">
    <name type="scientific">Faecalibacillus faecis</name>
    <dbReference type="NCBI Taxonomy" id="1982628"/>
    <lineage>
        <taxon>Bacteria</taxon>
        <taxon>Bacillati</taxon>
        <taxon>Bacillota</taxon>
        <taxon>Erysipelotrichia</taxon>
        <taxon>Erysipelotrichales</taxon>
        <taxon>Coprobacillaceae</taxon>
        <taxon>Faecalibacillus</taxon>
    </lineage>
</organism>
<evidence type="ECO:0000256" key="2">
    <source>
        <dbReference type="PROSITE-ProRule" id="PRU00335"/>
    </source>
</evidence>
<proteinExistence type="predicted"/>
<dbReference type="InterPro" id="IPR023772">
    <property type="entry name" value="DNA-bd_HTH_TetR-type_CS"/>
</dbReference>
<dbReference type="GO" id="GO:0003677">
    <property type="term" value="F:DNA binding"/>
    <property type="evidence" value="ECO:0007669"/>
    <property type="project" value="UniProtKB-UniRule"/>
</dbReference>
<dbReference type="InterPro" id="IPR001647">
    <property type="entry name" value="HTH_TetR"/>
</dbReference>
<dbReference type="Pfam" id="PF00440">
    <property type="entry name" value="TetR_N"/>
    <property type="match status" value="1"/>
</dbReference>
<evidence type="ECO:0000313" key="4">
    <source>
        <dbReference type="EMBL" id="MCB8610581.1"/>
    </source>
</evidence>
<sequence>MKITKEEISQTAVQLFLDKGYNNVTIQDICNELHITKPTLYKYVNNKEELILDLYDSTIDHLVKDTYKLVDSDSHYQQLLIVFSTLIKDTKKYGYDLFSQMFIANLKENRHSFDMRDNLTKLCIIIIKKAQEQKEIHNLSNPEILYQALAHAFTGHEALWCIKKDSPCFDEAFYLSMNALLEVDSTYQDLYKEYL</sequence>
<dbReference type="PANTHER" id="PTHR43479:SF11">
    <property type="entry name" value="ACREF_ENVCD OPERON REPRESSOR-RELATED"/>
    <property type="match status" value="1"/>
</dbReference>
<name>A0A2T3FWM4_9FIRM</name>
<dbReference type="PROSITE" id="PS50977">
    <property type="entry name" value="HTH_TETR_2"/>
    <property type="match status" value="1"/>
</dbReference>
<dbReference type="EMBL" id="PYLP01000012">
    <property type="protein sequence ID" value="PST39643.1"/>
    <property type="molecule type" value="Genomic_DNA"/>
</dbReference>
<reference evidence="4" key="3">
    <citation type="submission" date="2021-10" db="EMBL/GenBank/DDBJ databases">
        <title>Collection of gut derived symbiotic bacterial strains cultured from healthy donors.</title>
        <authorList>
            <person name="Lin H."/>
            <person name="Littmann E."/>
            <person name="Kohout C."/>
            <person name="Pamer E.G."/>
        </authorList>
    </citation>
    <scope>NUCLEOTIDE SEQUENCE</scope>
    <source>
        <strain evidence="4">DFI.4.48</strain>
    </source>
</reference>
<feature type="domain" description="HTH tetR-type" evidence="3">
    <location>
        <begin position="2"/>
        <end position="62"/>
    </location>
</feature>
<evidence type="ECO:0000259" key="3">
    <source>
        <dbReference type="PROSITE" id="PS50977"/>
    </source>
</evidence>
<dbReference type="Proteomes" id="UP001198439">
    <property type="component" value="Unassembled WGS sequence"/>
</dbReference>
<dbReference type="InterPro" id="IPR050624">
    <property type="entry name" value="HTH-type_Tx_Regulator"/>
</dbReference>
<comment type="caution">
    <text evidence="5">The sequence shown here is derived from an EMBL/GenBank/DDBJ whole genome shotgun (WGS) entry which is preliminary data.</text>
</comment>
<reference evidence="5" key="2">
    <citation type="journal article" date="2019" name="Int. J. Syst. Evol. Microbiol.">
        <title>Faecalibacillus intestinalis gen. nov., sp. nov. and Faecalibacillus faecis sp. nov., isolated from human faeces.</title>
        <authorList>
            <person name="Seo B."/>
            <person name="Jeon K."/>
            <person name="Baek I."/>
            <person name="Lee Y.M."/>
            <person name="Baek K."/>
            <person name="Ko G."/>
        </authorList>
    </citation>
    <scope>NUCLEOTIDE SEQUENCE</scope>
    <source>
        <strain evidence="5">SNUG30370</strain>
    </source>
</reference>
<dbReference type="PRINTS" id="PR00455">
    <property type="entry name" value="HTHTETR"/>
</dbReference>
<dbReference type="SUPFAM" id="SSF46689">
    <property type="entry name" value="Homeodomain-like"/>
    <property type="match status" value="1"/>
</dbReference>
<feature type="DNA-binding region" description="H-T-H motif" evidence="2">
    <location>
        <begin position="25"/>
        <end position="44"/>
    </location>
</feature>
<gene>
    <name evidence="5" type="ORF">C7U55_09150</name>
    <name evidence="4" type="ORF">LJD69_08240</name>
</gene>
<dbReference type="EMBL" id="JAJDKZ010000020">
    <property type="protein sequence ID" value="MCB8610581.1"/>
    <property type="molecule type" value="Genomic_DNA"/>
</dbReference>
<dbReference type="RefSeq" id="WP_032089609.1">
    <property type="nucleotide sequence ID" value="NZ_DAWBWI010000172.1"/>
</dbReference>
<evidence type="ECO:0000313" key="5">
    <source>
        <dbReference type="EMBL" id="PST39643.1"/>
    </source>
</evidence>
<dbReference type="GeneID" id="77471256"/>
<accession>A0A2T3FWM4</accession>
<evidence type="ECO:0000256" key="1">
    <source>
        <dbReference type="ARBA" id="ARBA00023125"/>
    </source>
</evidence>
<keyword evidence="6" id="KW-1185">Reference proteome</keyword>
<evidence type="ECO:0000313" key="6">
    <source>
        <dbReference type="Proteomes" id="UP000241201"/>
    </source>
</evidence>
<protein>
    <submittedName>
        <fullName evidence="5">TetR/AcrR family transcriptional regulator</fullName>
    </submittedName>
</protein>
<dbReference type="PROSITE" id="PS01081">
    <property type="entry name" value="HTH_TETR_1"/>
    <property type="match status" value="1"/>
</dbReference>
<dbReference type="Proteomes" id="UP000241201">
    <property type="component" value="Unassembled WGS sequence"/>
</dbReference>
<reference evidence="6" key="1">
    <citation type="submission" date="2018-03" db="EMBL/GenBank/DDBJ databases">
        <title>Lachnoclostridium SNUG30370 gen.nov., sp.nov., isolated from human faeces.</title>
        <authorList>
            <person name="Seo B."/>
            <person name="Jeon K."/>
            <person name="Ko G."/>
        </authorList>
    </citation>
    <scope>NUCLEOTIDE SEQUENCE [LARGE SCALE GENOMIC DNA]</scope>
    <source>
        <strain evidence="6">SNUG30370</strain>
    </source>
</reference>
<dbReference type="PANTHER" id="PTHR43479">
    <property type="entry name" value="ACREF/ENVCD OPERON REPRESSOR-RELATED"/>
    <property type="match status" value="1"/>
</dbReference>
<keyword evidence="1 2" id="KW-0238">DNA-binding</keyword>
<dbReference type="Gene3D" id="1.10.357.10">
    <property type="entry name" value="Tetracycline Repressor, domain 2"/>
    <property type="match status" value="1"/>
</dbReference>
<dbReference type="InterPro" id="IPR009057">
    <property type="entry name" value="Homeodomain-like_sf"/>
</dbReference>
<dbReference type="AlphaFoldDB" id="A0A2T3FWM4"/>